<dbReference type="Gene3D" id="3.30.1600.10">
    <property type="entry name" value="SIR2/SIRT2 'Small Domain"/>
    <property type="match status" value="1"/>
</dbReference>
<gene>
    <name evidence="2" type="ORF">CANVERA_P2512</name>
</gene>
<keyword evidence="1" id="KW-0808">Transferase</keyword>
<dbReference type="Proteomes" id="UP001152885">
    <property type="component" value="Unassembled WGS sequence"/>
</dbReference>
<organism evidence="2 3">
    <name type="scientific">Candida verbasci</name>
    <dbReference type="NCBI Taxonomy" id="1227364"/>
    <lineage>
        <taxon>Eukaryota</taxon>
        <taxon>Fungi</taxon>
        <taxon>Dikarya</taxon>
        <taxon>Ascomycota</taxon>
        <taxon>Saccharomycotina</taxon>
        <taxon>Pichiomycetes</taxon>
        <taxon>Debaryomycetaceae</taxon>
        <taxon>Candida/Lodderomyces clade</taxon>
        <taxon>Candida</taxon>
    </lineage>
</organism>
<dbReference type="Gene3D" id="3.40.50.1220">
    <property type="entry name" value="TPP-binding domain"/>
    <property type="match status" value="1"/>
</dbReference>
<dbReference type="GO" id="GO:0016740">
    <property type="term" value="F:transferase activity"/>
    <property type="evidence" value="ECO:0007669"/>
    <property type="project" value="UniProtKB-KW"/>
</dbReference>
<keyword evidence="3" id="KW-1185">Reference proteome</keyword>
<sequence length="250" mass="28431">MFKKASIDAVPTVHPLIDEARSAINEADFLIISAAAGSSASAEFDYTSKELFKTEYQPFLKYNIKTLYATIGFPWPNTPTYQELLKLAKEKQWFVITTNADGFFIKNGLDANKVLTPQGNYSKIQCSKNCSDNSYRSMDELVEKYSLTKFSDIPKCDNYCFGMNMFLGESFNDSIVKHEKTNYKAFIQETLNSGKKVVILELLVGLNTPSLLRWPNERKNENYPDIFKLIRISKGPSSTIPTDNRQFNCN</sequence>
<evidence type="ECO:0000313" key="2">
    <source>
        <dbReference type="EMBL" id="CAI5758000.1"/>
    </source>
</evidence>
<dbReference type="SUPFAM" id="SSF52467">
    <property type="entry name" value="DHS-like NAD/FAD-binding domain"/>
    <property type="match status" value="1"/>
</dbReference>
<proteinExistence type="predicted"/>
<evidence type="ECO:0000256" key="1">
    <source>
        <dbReference type="ARBA" id="ARBA00022679"/>
    </source>
</evidence>
<comment type="caution">
    <text evidence="2">The sequence shown here is derived from an EMBL/GenBank/DDBJ whole genome shotgun (WGS) entry which is preliminary data.</text>
</comment>
<dbReference type="InterPro" id="IPR029035">
    <property type="entry name" value="DHS-like_NAD/FAD-binding_dom"/>
</dbReference>
<dbReference type="OrthoDB" id="6077599at2759"/>
<protein>
    <recommendedName>
        <fullName evidence="4">Deacetylase sirtuin-type domain-containing protein</fullName>
    </recommendedName>
</protein>
<reference evidence="2" key="1">
    <citation type="submission" date="2022-12" db="EMBL/GenBank/DDBJ databases">
        <authorList>
            <person name="Brejova B."/>
        </authorList>
    </citation>
    <scope>NUCLEOTIDE SEQUENCE</scope>
</reference>
<evidence type="ECO:0000313" key="3">
    <source>
        <dbReference type="Proteomes" id="UP001152885"/>
    </source>
</evidence>
<name>A0A9W4TV65_9ASCO</name>
<dbReference type="EMBL" id="CANTUO010000002">
    <property type="protein sequence ID" value="CAI5758000.1"/>
    <property type="molecule type" value="Genomic_DNA"/>
</dbReference>
<accession>A0A9W4TV65</accession>
<dbReference type="InterPro" id="IPR026591">
    <property type="entry name" value="Sirtuin_cat_small_dom_sf"/>
</dbReference>
<evidence type="ECO:0008006" key="4">
    <source>
        <dbReference type="Google" id="ProtNLM"/>
    </source>
</evidence>
<dbReference type="AlphaFoldDB" id="A0A9W4TV65"/>